<accession>A0A3N1DBA1</accession>
<dbReference type="EMBL" id="RJKE01000001">
    <property type="protein sequence ID" value="ROO90388.1"/>
    <property type="molecule type" value="Genomic_DNA"/>
</dbReference>
<dbReference type="Proteomes" id="UP000272400">
    <property type="component" value="Unassembled WGS sequence"/>
</dbReference>
<dbReference type="AlphaFoldDB" id="A0A3N1DBA1"/>
<sequence length="236" mass="25300">MGVAGASAWARYRALSSRVERLAVGAALGGAAGVMTAGFLDWRIGACSGAGVAALHYGAGYLVPGPEAEWRRGARAERRTGRELGGLGRGYSVLHDRTVPDLPSTNLDHLVIGLTGVYAIVTRRVRRGVRVWVDEGRVWAGEESVSGIEATAARAAELVGRLLAEDLDDEFDVMPLVAVQSGKVEPEGFEHEGVVFHRGREIPEFVRSHPVIFTSAQVATITAAAERLFPPMRLEF</sequence>
<dbReference type="Pfam" id="PF08378">
    <property type="entry name" value="NERD"/>
    <property type="match status" value="1"/>
</dbReference>
<gene>
    <name evidence="2" type="ORF">EDD29_8112</name>
</gene>
<evidence type="ECO:0000313" key="3">
    <source>
        <dbReference type="Proteomes" id="UP000272400"/>
    </source>
</evidence>
<keyword evidence="3" id="KW-1185">Reference proteome</keyword>
<feature type="domain" description="NERD" evidence="1">
    <location>
        <begin position="72"/>
        <end position="162"/>
    </location>
</feature>
<dbReference type="InterPro" id="IPR011528">
    <property type="entry name" value="NERD"/>
</dbReference>
<comment type="caution">
    <text evidence="2">The sequence shown here is derived from an EMBL/GenBank/DDBJ whole genome shotgun (WGS) entry which is preliminary data.</text>
</comment>
<evidence type="ECO:0000313" key="2">
    <source>
        <dbReference type="EMBL" id="ROO90388.1"/>
    </source>
</evidence>
<evidence type="ECO:0000259" key="1">
    <source>
        <dbReference type="Pfam" id="PF08378"/>
    </source>
</evidence>
<reference evidence="2 3" key="1">
    <citation type="submission" date="2018-11" db="EMBL/GenBank/DDBJ databases">
        <title>Sequencing the genomes of 1000 actinobacteria strains.</title>
        <authorList>
            <person name="Klenk H.-P."/>
        </authorList>
    </citation>
    <scope>NUCLEOTIDE SEQUENCE [LARGE SCALE GENOMIC DNA]</scope>
    <source>
        <strain evidence="2 3">DSM 44254</strain>
    </source>
</reference>
<organism evidence="2 3">
    <name type="scientific">Actinocorallia herbida</name>
    <dbReference type="NCBI Taxonomy" id="58109"/>
    <lineage>
        <taxon>Bacteria</taxon>
        <taxon>Bacillati</taxon>
        <taxon>Actinomycetota</taxon>
        <taxon>Actinomycetes</taxon>
        <taxon>Streptosporangiales</taxon>
        <taxon>Thermomonosporaceae</taxon>
        <taxon>Actinocorallia</taxon>
    </lineage>
</organism>
<name>A0A3N1DBA1_9ACTN</name>
<protein>
    <submittedName>
        <fullName evidence="2">Nuclease-like protein</fullName>
    </submittedName>
</protein>
<proteinExistence type="predicted"/>